<dbReference type="OrthoDB" id="18982at2759"/>
<feature type="region of interest" description="Disordered" evidence="13">
    <location>
        <begin position="605"/>
        <end position="628"/>
    </location>
</feature>
<feature type="region of interest" description="Disordered" evidence="13">
    <location>
        <begin position="802"/>
        <end position="823"/>
    </location>
</feature>
<evidence type="ECO:0000313" key="14">
    <source>
        <dbReference type="EMBL" id="RPB08239.1"/>
    </source>
</evidence>
<dbReference type="GO" id="GO:0061709">
    <property type="term" value="P:reticulophagy"/>
    <property type="evidence" value="ECO:0007669"/>
    <property type="project" value="TreeGrafter"/>
</dbReference>
<evidence type="ECO:0000256" key="12">
    <source>
        <dbReference type="ARBA" id="ARBA00024631"/>
    </source>
</evidence>
<dbReference type="GO" id="GO:0005789">
    <property type="term" value="C:endoplasmic reticulum membrane"/>
    <property type="evidence" value="ECO:0007669"/>
    <property type="project" value="UniProtKB-SubCell"/>
</dbReference>
<dbReference type="GO" id="GO:0032266">
    <property type="term" value="F:phosphatidylinositol-3-phosphate binding"/>
    <property type="evidence" value="ECO:0007669"/>
    <property type="project" value="TreeGrafter"/>
</dbReference>
<feature type="region of interest" description="Disordered" evidence="13">
    <location>
        <begin position="692"/>
        <end position="721"/>
    </location>
</feature>
<keyword evidence="7" id="KW-0072">Autophagy</keyword>
<dbReference type="STRING" id="1392247.A0A3N4KFV9"/>
<comment type="catalytic activity">
    <reaction evidence="11">
        <text>a 1,2-diacyl-sn-glycero-3-phosphoethanolamine(in) = a 1,2-diacyl-sn-glycero-3-phosphoethanolamine(out)</text>
        <dbReference type="Rhea" id="RHEA:38895"/>
        <dbReference type="ChEBI" id="CHEBI:64612"/>
    </reaction>
</comment>
<evidence type="ECO:0000256" key="6">
    <source>
        <dbReference type="ARBA" id="ARBA00022824"/>
    </source>
</evidence>
<feature type="region of interest" description="Disordered" evidence="13">
    <location>
        <begin position="2063"/>
        <end position="2098"/>
    </location>
</feature>
<evidence type="ECO:0000256" key="9">
    <source>
        <dbReference type="ARBA" id="ARBA00023136"/>
    </source>
</evidence>
<feature type="region of interest" description="Disordered" evidence="13">
    <location>
        <begin position="422"/>
        <end position="578"/>
    </location>
</feature>
<feature type="compositionally biased region" description="Polar residues" evidence="13">
    <location>
        <begin position="424"/>
        <end position="436"/>
    </location>
</feature>
<keyword evidence="8" id="KW-0445">Lipid transport</keyword>
<dbReference type="GO" id="GO:0034045">
    <property type="term" value="C:phagophore assembly site membrane"/>
    <property type="evidence" value="ECO:0007669"/>
    <property type="project" value="UniProtKB-SubCell"/>
</dbReference>
<dbReference type="PANTHER" id="PTHR13190:SF1">
    <property type="entry name" value="AUTOPHAGY-RELATED 2, ISOFORM A"/>
    <property type="match status" value="1"/>
</dbReference>
<feature type="region of interest" description="Disordered" evidence="13">
    <location>
        <begin position="1740"/>
        <end position="1761"/>
    </location>
</feature>
<gene>
    <name evidence="14" type="ORF">P167DRAFT_578469</name>
</gene>
<comment type="catalytic activity">
    <reaction evidence="10">
        <text>a 1,2-diacyl-sn-glycero-3-phospho-L-serine(in) = a 1,2-diacyl-sn-glycero-3-phospho-L-serine(out)</text>
        <dbReference type="Rhea" id="RHEA:38663"/>
        <dbReference type="ChEBI" id="CHEBI:57262"/>
    </reaction>
</comment>
<feature type="compositionally biased region" description="Basic and acidic residues" evidence="13">
    <location>
        <begin position="351"/>
        <end position="383"/>
    </location>
</feature>
<dbReference type="GO" id="GO:0000422">
    <property type="term" value="P:autophagy of mitochondrion"/>
    <property type="evidence" value="ECO:0007669"/>
    <property type="project" value="TreeGrafter"/>
</dbReference>
<reference evidence="14 15" key="1">
    <citation type="journal article" date="2018" name="Nat. Ecol. Evol.">
        <title>Pezizomycetes genomes reveal the molecular basis of ectomycorrhizal truffle lifestyle.</title>
        <authorList>
            <person name="Murat C."/>
            <person name="Payen T."/>
            <person name="Noel B."/>
            <person name="Kuo A."/>
            <person name="Morin E."/>
            <person name="Chen J."/>
            <person name="Kohler A."/>
            <person name="Krizsan K."/>
            <person name="Balestrini R."/>
            <person name="Da Silva C."/>
            <person name="Montanini B."/>
            <person name="Hainaut M."/>
            <person name="Levati E."/>
            <person name="Barry K.W."/>
            <person name="Belfiori B."/>
            <person name="Cichocki N."/>
            <person name="Clum A."/>
            <person name="Dockter R.B."/>
            <person name="Fauchery L."/>
            <person name="Guy J."/>
            <person name="Iotti M."/>
            <person name="Le Tacon F."/>
            <person name="Lindquist E.A."/>
            <person name="Lipzen A."/>
            <person name="Malagnac F."/>
            <person name="Mello A."/>
            <person name="Molinier V."/>
            <person name="Miyauchi S."/>
            <person name="Poulain J."/>
            <person name="Riccioni C."/>
            <person name="Rubini A."/>
            <person name="Sitrit Y."/>
            <person name="Splivallo R."/>
            <person name="Traeger S."/>
            <person name="Wang M."/>
            <person name="Zifcakova L."/>
            <person name="Wipf D."/>
            <person name="Zambonelli A."/>
            <person name="Paolocci F."/>
            <person name="Nowrousian M."/>
            <person name="Ottonello S."/>
            <person name="Baldrian P."/>
            <person name="Spatafora J.W."/>
            <person name="Henrissat B."/>
            <person name="Nagy L.G."/>
            <person name="Aury J.M."/>
            <person name="Wincker P."/>
            <person name="Grigoriev I.V."/>
            <person name="Bonfante P."/>
            <person name="Martin F.M."/>
        </authorList>
    </citation>
    <scope>NUCLEOTIDE SEQUENCE [LARGE SCALE GENOMIC DNA]</scope>
    <source>
        <strain evidence="14 15">CCBAS932</strain>
    </source>
</reference>
<keyword evidence="15" id="KW-1185">Reference proteome</keyword>
<evidence type="ECO:0000256" key="4">
    <source>
        <dbReference type="ARBA" id="ARBA00018070"/>
    </source>
</evidence>
<feature type="compositionally biased region" description="Acidic residues" evidence="13">
    <location>
        <begin position="563"/>
        <end position="575"/>
    </location>
</feature>
<evidence type="ECO:0000256" key="11">
    <source>
        <dbReference type="ARBA" id="ARBA00024615"/>
    </source>
</evidence>
<feature type="compositionally biased region" description="Acidic residues" evidence="13">
    <location>
        <begin position="439"/>
        <end position="449"/>
    </location>
</feature>
<evidence type="ECO:0000256" key="7">
    <source>
        <dbReference type="ARBA" id="ARBA00023006"/>
    </source>
</evidence>
<accession>A0A3N4KFV9</accession>
<dbReference type="PANTHER" id="PTHR13190">
    <property type="entry name" value="AUTOPHAGY-RELATED 2, ISOFORM A"/>
    <property type="match status" value="1"/>
</dbReference>
<evidence type="ECO:0000256" key="1">
    <source>
        <dbReference type="ARBA" id="ARBA00004406"/>
    </source>
</evidence>
<proteinExistence type="inferred from homology"/>
<evidence type="ECO:0000313" key="15">
    <source>
        <dbReference type="Proteomes" id="UP000277580"/>
    </source>
</evidence>
<evidence type="ECO:0000256" key="13">
    <source>
        <dbReference type="SAM" id="MobiDB-lite"/>
    </source>
</evidence>
<evidence type="ECO:0000256" key="5">
    <source>
        <dbReference type="ARBA" id="ARBA00022448"/>
    </source>
</evidence>
<evidence type="ECO:0000256" key="10">
    <source>
        <dbReference type="ARBA" id="ARBA00024479"/>
    </source>
</evidence>
<dbReference type="GO" id="GO:0006869">
    <property type="term" value="P:lipid transport"/>
    <property type="evidence" value="ECO:0007669"/>
    <property type="project" value="UniProtKB-KW"/>
</dbReference>
<evidence type="ECO:0000256" key="2">
    <source>
        <dbReference type="ARBA" id="ARBA00004623"/>
    </source>
</evidence>
<feature type="region of interest" description="Disordered" evidence="13">
    <location>
        <begin position="181"/>
        <end position="204"/>
    </location>
</feature>
<dbReference type="GO" id="GO:0061908">
    <property type="term" value="C:phagophore"/>
    <property type="evidence" value="ECO:0007669"/>
    <property type="project" value="TreeGrafter"/>
</dbReference>
<organism evidence="14 15">
    <name type="scientific">Morchella conica CCBAS932</name>
    <dbReference type="NCBI Taxonomy" id="1392247"/>
    <lineage>
        <taxon>Eukaryota</taxon>
        <taxon>Fungi</taxon>
        <taxon>Dikarya</taxon>
        <taxon>Ascomycota</taxon>
        <taxon>Pezizomycotina</taxon>
        <taxon>Pezizomycetes</taxon>
        <taxon>Pezizales</taxon>
        <taxon>Morchellaceae</taxon>
        <taxon>Morchella</taxon>
    </lineage>
</organism>
<comment type="subcellular location">
    <subcellularLocation>
        <location evidence="1">Endoplasmic reticulum membrane</location>
        <topology evidence="1">Peripheral membrane protein</topology>
    </subcellularLocation>
    <subcellularLocation>
        <location evidence="2">Preautophagosomal structure membrane</location>
        <topology evidence="2">Peripheral membrane protein</topology>
    </subcellularLocation>
</comment>
<feature type="region of interest" description="Disordered" evidence="13">
    <location>
        <begin position="347"/>
        <end position="390"/>
    </location>
</feature>
<dbReference type="GO" id="GO:0061723">
    <property type="term" value="P:glycophagy"/>
    <property type="evidence" value="ECO:0007669"/>
    <property type="project" value="TreeGrafter"/>
</dbReference>
<dbReference type="GO" id="GO:0034727">
    <property type="term" value="P:piecemeal microautophagy of the nucleus"/>
    <property type="evidence" value="ECO:0007669"/>
    <property type="project" value="TreeGrafter"/>
</dbReference>
<feature type="compositionally biased region" description="Acidic residues" evidence="13">
    <location>
        <begin position="131"/>
        <end position="141"/>
    </location>
</feature>
<feature type="compositionally biased region" description="Low complexity" evidence="13">
    <location>
        <begin position="451"/>
        <end position="477"/>
    </location>
</feature>
<keyword evidence="6" id="KW-0256">Endoplasmic reticulum</keyword>
<dbReference type="InterPro" id="IPR026849">
    <property type="entry name" value="ATG2"/>
</dbReference>
<evidence type="ECO:0000256" key="3">
    <source>
        <dbReference type="ARBA" id="ARBA00009714"/>
    </source>
</evidence>
<comment type="similarity">
    <text evidence="3">Belongs to the ATG2 family.</text>
</comment>
<feature type="compositionally biased region" description="Acidic residues" evidence="13">
    <location>
        <begin position="192"/>
        <end position="201"/>
    </location>
</feature>
<evidence type="ECO:0000256" key="8">
    <source>
        <dbReference type="ARBA" id="ARBA00023055"/>
    </source>
</evidence>
<feature type="compositionally biased region" description="Polar residues" evidence="13">
    <location>
        <begin position="478"/>
        <end position="527"/>
    </location>
</feature>
<feature type="region of interest" description="Disordered" evidence="13">
    <location>
        <begin position="111"/>
        <end position="144"/>
    </location>
</feature>
<keyword evidence="9" id="KW-0472">Membrane</keyword>
<keyword evidence="5" id="KW-0813">Transport</keyword>
<dbReference type="InParanoid" id="A0A3N4KFV9"/>
<dbReference type="GO" id="GO:0000045">
    <property type="term" value="P:autophagosome assembly"/>
    <property type="evidence" value="ECO:0007669"/>
    <property type="project" value="TreeGrafter"/>
</dbReference>
<dbReference type="Proteomes" id="UP000277580">
    <property type="component" value="Unassembled WGS sequence"/>
</dbReference>
<sequence length="2203" mass="240271">MFSLPSYLPAQWEKKIVRYVLNHFDLLEERTLGDLSNLEGSVGRNSVLTLKDVGIKVDKLKQLMKIPLPPRVALTHAVIGTLTLSLPANFLLSGSIEILLSDIRVSVTIAPIAQPSPPPSPGSQQNPDNSPDVDSEDEESNNELPTTAEDLAQSFLQSQPQREKDQLLHSLYRDRDNMTASTHSVAGTASSSDDDDDDEELGVGTNVGLPKILATLFKGIGDRLRIKIRGVVISLESTAPEEHGGEKIMLDLEVEDVDVEGVTTNSVTPAGEPGMRHKEGKRRITLDRIKAYITSDASLFEPPSPPAASTIFGEASEVLTEKMASSNMATSRDTLTQAGSFHSMATSTNTIRDRPPQSPLHEEAPPTVEKSLESHVSEDEGVHVDGNFDENNFSGSDRFADFEDSSSDDEVLAFAPSPFAASSRVHTSSGSLTRQPINYDDDEDSEDEGGAAFAPSMFPPAESSSSSSSIRARLPPSFSRTGSPPGSLHARSQSASFYESSPLSSSTHARSQSGSFYDRSTSTSVHIPSTEAADQPLPSDSPPSPMAKSLVLHKQTPESSPNETEDSESGDEMDAEASRMLSESTLFTHSEAGSLYLSATSGVFNESDRKDEEEGRLKDEADEEEVDADEMDARLDALIGDVAASRAGTSIRTMEEPCGENLKVGRRIRKNIFGLDKIEVFIPSLSAEESRSSGAHHAEAGASNNSGSNETEDNHYPHVPGAFSMYASKRNIASPPKSASPPRSRRQTMIKIVDKKTPQSTTDHSQEKPDVEISIGKIGGAVDFSTARILGMVIESVTGALSEGSGDLKGKRGSGDTTTNATETAGPNLEILVEEIALKLVDQLSGLVVRNEEEEGEDELVHNDNSGTVVECLLREIKVAHSNLGQNITTSKIDIKGFFLGDGKEDILSFIQPPSAKSSRKRGSHNSSVTFPENDVSFIISQSPTKKRINVTTLPVKLHFDLKRLEDTLGAFGGVGGVLASTSTTASTVTITKGRSPDTLRRWGANETELPEPKKSDVKVHCQIGGLKVEIVGSTGKVGLETSPLKIRSENGSIIVQLDKIGVYGPDLPWDNGRQQVETSLIVENTRVEFLNRPEQEDLAILLALLTPSKDQHVVEDDDIIIDTLIRQRQQGTMLRIGIGGIKATIDDLGVIERLQQVGEDMIKVLTATDFVTQEERPGLLTLLHIDSFHGRIEVGGCVGNLEVDMGDFGVAHVSLPSLFALAVSKIKVRRNGSEELLGEVLQRNMLDKSEEGKSMLMVRVVGDEPEPVVKVKLWNIRLEYRVETLMSLMDTPQKVTTEELVAEMTHSVINLAQKSSRDEDKPPWGVDVVMRDCVLGLNPLGLKSRGLIVLSESRINATLPRRGRLQVALEVNKAFVMLIDDTSGLNLSDRPDPRRRKAKVNRLVDRLSIQGYVSVISISAADVLLQIVDAERKGEKAIDVEVRDDLLIIESCADSTQTLLGIVNGLKPPMPEGDEIKYRTEIMPLDVFKSMTEDAFAQPSRLKAGPMDPVFSSDDEDDGDLVHDDVPMNLTFVESYYGGHQPTSSVNMRESAHTKDELANSMLDDDLGSIAPGPRKPLGAGDKGMLASFTEQVHVLEDGDLAILDDHFHHVQRPTNARKTNLEAIYKWDSSRNEYVPSEHSRVTPYFPLRIKVRDVHVIWNLHDGYDWPGTRDAISQAVKKVESKAAERRNRKVAFDVDDDEGSVIGDILFNSIYIGIPGNKDPKELSKAIFDDQMSETSFAPSSVTDDPSRPTSRSGTSAFVGVKSRNHKLARSKMHKLQIELKGICADVLLFPPDSGETQSSVDLRVKDFEIFDLVPTSTWKKFVTYMQDAGKRETGSNMLHLEIMSVKPVPHLAASEIVLRVTVLPLRLHVDQDTLDFLTRFFEFKDSTADAPGASTDEPFLQRVEVNSVRVKLDYKPKKVDYAGLRSGRTTEFMNFFILEEADMVLRHCILYGITGFTKMSKMLNDTWMPDVQRTQLGDVLAGVAPVRSLVNIGGGVKNLVSVPIREYKKDGRIVRAVQRGIVSFTKTTTGELVRLGAKLAVGTQNVLQDAEEFLAPTHEQHHHHHHGDGDSDYIGTTSDSDEDTVFPSSGNSGVGERKVISLYADQPMGVIAGLRGAGDSLKRNFGSARDAIMNVPGDIADTGSAQGAAKAVMRAAPVAIIRPMIGATEAASRALLGVTNAMDPEQKRRVEDKYKKY</sequence>
<name>A0A3N4KFV9_9PEZI</name>
<protein>
    <recommendedName>
        <fullName evidence="4">Autophagy-related protein 2</fullName>
    </recommendedName>
</protein>
<dbReference type="GO" id="GO:0043495">
    <property type="term" value="F:protein-membrane adaptor activity"/>
    <property type="evidence" value="ECO:0007669"/>
    <property type="project" value="TreeGrafter"/>
</dbReference>
<feature type="compositionally biased region" description="Basic and acidic residues" evidence="13">
    <location>
        <begin position="606"/>
        <end position="619"/>
    </location>
</feature>
<dbReference type="EMBL" id="ML119166">
    <property type="protein sequence ID" value="RPB08239.1"/>
    <property type="molecule type" value="Genomic_DNA"/>
</dbReference>
<dbReference type="Pfam" id="PF13329">
    <property type="entry name" value="ATG2_CAD"/>
    <property type="match status" value="1"/>
</dbReference>
<comment type="catalytic activity">
    <reaction evidence="12">
        <text>a 1,2-diacyl-sn-glycero-3-phosphocholine(in) = a 1,2-diacyl-sn-glycero-3-phosphocholine(out)</text>
        <dbReference type="Rhea" id="RHEA:38571"/>
        <dbReference type="ChEBI" id="CHEBI:57643"/>
    </reaction>
</comment>